<feature type="domain" description="S-adenosylmethionine-dependent methyltransferase" evidence="7">
    <location>
        <begin position="178"/>
        <end position="377"/>
    </location>
</feature>
<comment type="similarity">
    <text evidence="6">Belongs to the methyltransferase superfamily. RlmI family.</text>
</comment>
<dbReference type="Pfam" id="PF10672">
    <property type="entry name" value="Methyltrans_SAM"/>
    <property type="match status" value="1"/>
</dbReference>
<dbReference type="AlphaFoldDB" id="A0A5N1J6Z6"/>
<comment type="caution">
    <text evidence="9">The sequence shown here is derived from an EMBL/GenBank/DDBJ whole genome shotgun (WGS) entry which is preliminary data.</text>
</comment>
<sequence length="396" mass="43773">MSNLPRITLAKGKEHSLLRFHPWVFSGAIKKKADGLADGDVVEVYSAQNEYLGTGHYQQGGSITVRIISFEQIEPNLEFWESKIAKAYQFRTAIGLTNGTDSDVYRLVFAEGDGLPGLVVDVYGDTAVFQAHTVGMYRARHEIAQAIKNVIGDKLSAVYDKSAESLSQKSGIEAENGFLIGENSGETIVQENGNRFYVDWVNGQKTGFFIDQRENRELVARYSAGKKVLNTFCYTGGFSIYALNAGATVVHSVDSSKRAIELTDRNAELSGHADKHESFAVDTFDFLKNPLEDYDIVILDPPAFAKHLSARHNAVMGYKRLNAEALKKMKSGSILFTFSCSQVVDKYLFENTLMAAAIEAGRSIKIIHQLSQPADHPVSIFCPEGEYLKGLVLYVE</sequence>
<evidence type="ECO:0000256" key="1">
    <source>
        <dbReference type="ARBA" id="ARBA00004496"/>
    </source>
</evidence>
<dbReference type="InterPro" id="IPR019614">
    <property type="entry name" value="SAM-dep_methyl-trfase"/>
</dbReference>
<organism evidence="9 10">
    <name type="scientific">Adhaeribacter soli</name>
    <dbReference type="NCBI Taxonomy" id="2607655"/>
    <lineage>
        <taxon>Bacteria</taxon>
        <taxon>Pseudomonadati</taxon>
        <taxon>Bacteroidota</taxon>
        <taxon>Cytophagia</taxon>
        <taxon>Cytophagales</taxon>
        <taxon>Hymenobacteraceae</taxon>
        <taxon>Adhaeribacter</taxon>
    </lineage>
</organism>
<evidence type="ECO:0000259" key="7">
    <source>
        <dbReference type="Pfam" id="PF10672"/>
    </source>
</evidence>
<feature type="domain" description="RlmI-like PUA" evidence="8">
    <location>
        <begin position="7"/>
        <end position="70"/>
    </location>
</feature>
<name>A0A5N1J6Z6_9BACT</name>
<dbReference type="InterPro" id="IPR029063">
    <property type="entry name" value="SAM-dependent_MTases_sf"/>
</dbReference>
<dbReference type="EMBL" id="VTWT01000002">
    <property type="protein sequence ID" value="KAA9340967.1"/>
    <property type="molecule type" value="Genomic_DNA"/>
</dbReference>
<dbReference type="Gene3D" id="3.40.50.150">
    <property type="entry name" value="Vaccinia Virus protein VP39"/>
    <property type="match status" value="1"/>
</dbReference>
<dbReference type="CDD" id="cd11572">
    <property type="entry name" value="RlmI_M_like"/>
    <property type="match status" value="1"/>
</dbReference>
<dbReference type="InterPro" id="IPR041532">
    <property type="entry name" value="RlmI-like_PUA"/>
</dbReference>
<evidence type="ECO:0000313" key="10">
    <source>
        <dbReference type="Proteomes" id="UP000326570"/>
    </source>
</evidence>
<evidence type="ECO:0000256" key="4">
    <source>
        <dbReference type="ARBA" id="ARBA00022679"/>
    </source>
</evidence>
<dbReference type="Gene3D" id="2.30.130.10">
    <property type="entry name" value="PUA domain"/>
    <property type="match status" value="1"/>
</dbReference>
<keyword evidence="5" id="KW-0949">S-adenosyl-L-methionine</keyword>
<dbReference type="Gene3D" id="3.30.750.80">
    <property type="entry name" value="RNA methyltransferase domain (HRMD) like"/>
    <property type="match status" value="1"/>
</dbReference>
<proteinExistence type="inferred from homology"/>
<dbReference type="SUPFAM" id="SSF53335">
    <property type="entry name" value="S-adenosyl-L-methionine-dependent methyltransferases"/>
    <property type="match status" value="1"/>
</dbReference>
<evidence type="ECO:0000256" key="2">
    <source>
        <dbReference type="ARBA" id="ARBA00022490"/>
    </source>
</evidence>
<dbReference type="PROSITE" id="PS50890">
    <property type="entry name" value="PUA"/>
    <property type="match status" value="1"/>
</dbReference>
<evidence type="ECO:0000256" key="6">
    <source>
        <dbReference type="ARBA" id="ARBA00038091"/>
    </source>
</evidence>
<accession>A0A5N1J6Z6</accession>
<dbReference type="GO" id="GO:0008168">
    <property type="term" value="F:methyltransferase activity"/>
    <property type="evidence" value="ECO:0007669"/>
    <property type="project" value="UniProtKB-KW"/>
</dbReference>
<gene>
    <name evidence="9" type="ORF">F0P94_05950</name>
</gene>
<keyword evidence="3 9" id="KW-0489">Methyltransferase</keyword>
<dbReference type="SUPFAM" id="SSF88697">
    <property type="entry name" value="PUA domain-like"/>
    <property type="match status" value="1"/>
</dbReference>
<protein>
    <submittedName>
        <fullName evidence="9">Class I SAM-dependent rRNA methyltransferase</fullName>
    </submittedName>
</protein>
<dbReference type="CDD" id="cd21153">
    <property type="entry name" value="PUA_RlmI"/>
    <property type="match status" value="1"/>
</dbReference>
<dbReference type="Proteomes" id="UP000326570">
    <property type="component" value="Unassembled WGS sequence"/>
</dbReference>
<dbReference type="PANTHER" id="PTHR42873:SF1">
    <property type="entry name" value="S-ADENOSYLMETHIONINE-DEPENDENT METHYLTRANSFERASE DOMAIN-CONTAINING PROTEIN"/>
    <property type="match status" value="1"/>
</dbReference>
<dbReference type="GO" id="GO:0032259">
    <property type="term" value="P:methylation"/>
    <property type="evidence" value="ECO:0007669"/>
    <property type="project" value="UniProtKB-KW"/>
</dbReference>
<dbReference type="GO" id="GO:0003723">
    <property type="term" value="F:RNA binding"/>
    <property type="evidence" value="ECO:0007669"/>
    <property type="project" value="InterPro"/>
</dbReference>
<dbReference type="RefSeq" id="WP_150902894.1">
    <property type="nucleotide sequence ID" value="NZ_VTWT01000002.1"/>
</dbReference>
<evidence type="ECO:0000313" key="9">
    <source>
        <dbReference type="EMBL" id="KAA9340967.1"/>
    </source>
</evidence>
<dbReference type="GO" id="GO:0005737">
    <property type="term" value="C:cytoplasm"/>
    <property type="evidence" value="ECO:0007669"/>
    <property type="project" value="UniProtKB-SubCell"/>
</dbReference>
<dbReference type="PANTHER" id="PTHR42873">
    <property type="entry name" value="RIBOSOMAL RNA LARGE SUBUNIT METHYLTRANSFERASE"/>
    <property type="match status" value="1"/>
</dbReference>
<keyword evidence="2" id="KW-0963">Cytoplasm</keyword>
<dbReference type="Pfam" id="PF17785">
    <property type="entry name" value="PUA_3"/>
    <property type="match status" value="1"/>
</dbReference>
<reference evidence="9 10" key="1">
    <citation type="submission" date="2019-09" db="EMBL/GenBank/DDBJ databases">
        <title>Genome sequence of Adhaeribacter sp. M2.</title>
        <authorList>
            <person name="Srinivasan S."/>
        </authorList>
    </citation>
    <scope>NUCLEOTIDE SEQUENCE [LARGE SCALE GENOMIC DNA]</scope>
    <source>
        <strain evidence="9 10">M2</strain>
    </source>
</reference>
<keyword evidence="10" id="KW-1185">Reference proteome</keyword>
<evidence type="ECO:0000256" key="3">
    <source>
        <dbReference type="ARBA" id="ARBA00022603"/>
    </source>
</evidence>
<dbReference type="InterPro" id="IPR015947">
    <property type="entry name" value="PUA-like_sf"/>
</dbReference>
<evidence type="ECO:0000256" key="5">
    <source>
        <dbReference type="ARBA" id="ARBA00022691"/>
    </source>
</evidence>
<keyword evidence="4 9" id="KW-0808">Transferase</keyword>
<dbReference type="CDD" id="cd02440">
    <property type="entry name" value="AdoMet_MTases"/>
    <property type="match status" value="1"/>
</dbReference>
<dbReference type="InterPro" id="IPR036974">
    <property type="entry name" value="PUA_sf"/>
</dbReference>
<evidence type="ECO:0000259" key="8">
    <source>
        <dbReference type="Pfam" id="PF17785"/>
    </source>
</evidence>
<comment type="subcellular location">
    <subcellularLocation>
        <location evidence="1">Cytoplasm</location>
    </subcellularLocation>
</comment>